<reference evidence="3 4" key="1">
    <citation type="submission" date="2016-07" db="EMBL/GenBank/DDBJ databases">
        <title>Genome analysis of Flavihumibacter stibioxidans YS-17.</title>
        <authorList>
            <person name="Shi K."/>
            <person name="Han Y."/>
            <person name="Wang G."/>
        </authorList>
    </citation>
    <scope>NUCLEOTIDE SEQUENCE [LARGE SCALE GENOMIC DNA]</scope>
    <source>
        <strain evidence="3 4">YS-17</strain>
    </source>
</reference>
<sequence length="117" mass="13034">MHSAEVLIPILVPLGLFTMIFGLVYIKSRENMAMIERGMNPKEFANRPAPYRNLKNGLLLLGAGIGLALAYFITVYVLHDEENPALWFAFIGIGGGIGLISSYKIEKRELLDKPQDQ</sequence>
<keyword evidence="4" id="KW-1185">Reference proteome</keyword>
<keyword evidence="1" id="KW-0812">Transmembrane</keyword>
<evidence type="ECO:0000313" key="4">
    <source>
        <dbReference type="Proteomes" id="UP000765802"/>
    </source>
</evidence>
<protein>
    <recommendedName>
        <fullName evidence="2">DUF6249 domain-containing protein</fullName>
    </recommendedName>
</protein>
<feature type="transmembrane region" description="Helical" evidence="1">
    <location>
        <begin position="85"/>
        <end position="103"/>
    </location>
</feature>
<dbReference type="EMBL" id="MBUA01000027">
    <property type="protein sequence ID" value="MBC6492152.1"/>
    <property type="molecule type" value="Genomic_DNA"/>
</dbReference>
<gene>
    <name evidence="3" type="ORF">BC349_13910</name>
</gene>
<feature type="domain" description="DUF6249" evidence="2">
    <location>
        <begin position="11"/>
        <end position="107"/>
    </location>
</feature>
<name>A0ABR7MB11_9BACT</name>
<comment type="caution">
    <text evidence="3">The sequence shown here is derived from an EMBL/GenBank/DDBJ whole genome shotgun (WGS) entry which is preliminary data.</text>
</comment>
<dbReference type="Pfam" id="PF19762">
    <property type="entry name" value="DUF6249"/>
    <property type="match status" value="1"/>
</dbReference>
<accession>A0ABR7MB11</accession>
<evidence type="ECO:0000259" key="2">
    <source>
        <dbReference type="Pfam" id="PF19762"/>
    </source>
</evidence>
<proteinExistence type="predicted"/>
<dbReference type="RefSeq" id="WP_187257472.1">
    <property type="nucleotide sequence ID" value="NZ_JBHULF010000006.1"/>
</dbReference>
<keyword evidence="1" id="KW-0472">Membrane</keyword>
<evidence type="ECO:0000313" key="3">
    <source>
        <dbReference type="EMBL" id="MBC6492152.1"/>
    </source>
</evidence>
<dbReference type="Proteomes" id="UP000765802">
    <property type="component" value="Unassembled WGS sequence"/>
</dbReference>
<feature type="transmembrane region" description="Helical" evidence="1">
    <location>
        <begin position="6"/>
        <end position="26"/>
    </location>
</feature>
<evidence type="ECO:0000256" key="1">
    <source>
        <dbReference type="SAM" id="Phobius"/>
    </source>
</evidence>
<keyword evidence="1" id="KW-1133">Transmembrane helix</keyword>
<feature type="transmembrane region" description="Helical" evidence="1">
    <location>
        <begin position="57"/>
        <end position="79"/>
    </location>
</feature>
<organism evidence="3 4">
    <name type="scientific">Flavihumibacter stibioxidans</name>
    <dbReference type="NCBI Taxonomy" id="1834163"/>
    <lineage>
        <taxon>Bacteria</taxon>
        <taxon>Pseudomonadati</taxon>
        <taxon>Bacteroidota</taxon>
        <taxon>Chitinophagia</taxon>
        <taxon>Chitinophagales</taxon>
        <taxon>Chitinophagaceae</taxon>
        <taxon>Flavihumibacter</taxon>
    </lineage>
</organism>
<dbReference type="InterPro" id="IPR046216">
    <property type="entry name" value="DUF6249"/>
</dbReference>